<evidence type="ECO:0000313" key="3">
    <source>
        <dbReference type="Proteomes" id="UP000285710"/>
    </source>
</evidence>
<dbReference type="InterPro" id="IPR029052">
    <property type="entry name" value="Metallo-depent_PP-like"/>
</dbReference>
<accession>A0A443IKG6</accession>
<protein>
    <submittedName>
        <fullName evidence="2">Metallophosphoesterase</fullName>
    </submittedName>
</protein>
<dbReference type="Pfam" id="PF00149">
    <property type="entry name" value="Metallophos"/>
    <property type="match status" value="1"/>
</dbReference>
<dbReference type="SUPFAM" id="SSF56300">
    <property type="entry name" value="Metallo-dependent phosphatases"/>
    <property type="match status" value="1"/>
</dbReference>
<feature type="domain" description="Calcineurin-like phosphoesterase" evidence="1">
    <location>
        <begin position="1"/>
        <end position="223"/>
    </location>
</feature>
<dbReference type="RefSeq" id="WP_128270939.1">
    <property type="nucleotide sequence ID" value="NZ_SAUW01000038.1"/>
</dbReference>
<dbReference type="Gene3D" id="3.60.21.10">
    <property type="match status" value="1"/>
</dbReference>
<dbReference type="GO" id="GO:0016787">
    <property type="term" value="F:hydrolase activity"/>
    <property type="evidence" value="ECO:0007669"/>
    <property type="project" value="InterPro"/>
</dbReference>
<reference evidence="2 3" key="1">
    <citation type="submission" date="2019-01" db="EMBL/GenBank/DDBJ databases">
        <title>Sinorhodobacter populi sp. nov. isolated from the symptomatic bark tissue of Populus euramericana canker.</title>
        <authorList>
            <person name="Xu G."/>
        </authorList>
    </citation>
    <scope>NUCLEOTIDE SEQUENCE [LARGE SCALE GENOMIC DNA]</scope>
    <source>
        <strain evidence="2 3">2D-5</strain>
    </source>
</reference>
<organism evidence="2 3">
    <name type="scientific">Paenirhodobacter populi</name>
    <dbReference type="NCBI Taxonomy" id="2306993"/>
    <lineage>
        <taxon>Bacteria</taxon>
        <taxon>Pseudomonadati</taxon>
        <taxon>Pseudomonadota</taxon>
        <taxon>Alphaproteobacteria</taxon>
        <taxon>Rhodobacterales</taxon>
        <taxon>Rhodobacter group</taxon>
        <taxon>Paenirhodobacter</taxon>
    </lineage>
</organism>
<gene>
    <name evidence="2" type="ORF">D2T33_20045</name>
</gene>
<evidence type="ECO:0000313" key="2">
    <source>
        <dbReference type="EMBL" id="RWR05307.1"/>
    </source>
</evidence>
<dbReference type="PANTHER" id="PTHR37844:SF2">
    <property type="entry name" value="SER_THR PROTEIN PHOSPHATASE SUPERFAMILY (AFU_ORTHOLOGUE AFUA_1G14840)"/>
    <property type="match status" value="1"/>
</dbReference>
<comment type="caution">
    <text evidence="2">The sequence shown here is derived from an EMBL/GenBank/DDBJ whole genome shotgun (WGS) entry which is preliminary data.</text>
</comment>
<dbReference type="InterPro" id="IPR004843">
    <property type="entry name" value="Calcineurin-like_PHP"/>
</dbReference>
<evidence type="ECO:0000259" key="1">
    <source>
        <dbReference type="Pfam" id="PF00149"/>
    </source>
</evidence>
<name>A0A443IKG6_9RHOB</name>
<dbReference type="Proteomes" id="UP000285710">
    <property type="component" value="Unassembled WGS sequence"/>
</dbReference>
<keyword evidence="3" id="KW-1185">Reference proteome</keyword>
<proteinExistence type="predicted"/>
<dbReference type="PANTHER" id="PTHR37844">
    <property type="entry name" value="SER/THR PROTEIN PHOSPHATASE SUPERFAMILY (AFU_ORTHOLOGUE AFUA_1G14840)"/>
    <property type="match status" value="1"/>
</dbReference>
<dbReference type="EMBL" id="SAUW01000038">
    <property type="protein sequence ID" value="RWR05307.1"/>
    <property type="molecule type" value="Genomic_DNA"/>
</dbReference>
<dbReference type="AlphaFoldDB" id="A0A443IKG6"/>
<reference evidence="2 3" key="2">
    <citation type="submission" date="2019-01" db="EMBL/GenBank/DDBJ databases">
        <authorList>
            <person name="Li Y."/>
        </authorList>
    </citation>
    <scope>NUCLEOTIDE SEQUENCE [LARGE SCALE GENOMIC DNA]</scope>
    <source>
        <strain evidence="2 3">2D-5</strain>
    </source>
</reference>
<sequence length="262" mass="28592">MNVLIAADLHLDLWARAGRDPFAGIVPVLRDLDALIVAGDLADNPHRNWAPALTRLARLVAPERIWVIPGNHDYYGATLDDRVLARIAEAAGVNFAQKRALTFGATRLLCCTLWTDFALLGDTETAMARAAMAMPDYARIHWTDGELLSPEDTAAIHRDHLDWLTREIAKPWPGQTVIVTHHAPSAAVSGPLSGLSPAFASGLDDWIGANRPDYWFFGHTHRPLPARIHDVPVINVSLGTPDEVSEGEEADLLLRGLIFTGA</sequence>